<reference evidence="1 2" key="1">
    <citation type="submission" date="2017-06" db="EMBL/GenBank/DDBJ databases">
        <title>Comparative genomic analysis of Ambrosia Fusariam Clade fungi.</title>
        <authorList>
            <person name="Stajich J.E."/>
            <person name="Carrillo J."/>
            <person name="Kijimoto T."/>
            <person name="Eskalen A."/>
            <person name="O'Donnell K."/>
            <person name="Kasson M."/>
        </authorList>
    </citation>
    <scope>NUCLEOTIDE SEQUENCE [LARGE SCALE GENOMIC DNA]</scope>
    <source>
        <strain evidence="1 2">NRRL62606</strain>
    </source>
</reference>
<gene>
    <name evidence="1" type="ORF">CEP51_016389</name>
</gene>
<dbReference type="AlphaFoldDB" id="A0A428NQZ0"/>
<comment type="caution">
    <text evidence="1">The sequence shown here is derived from an EMBL/GenBank/DDBJ whole genome shotgun (WGS) entry which is preliminary data.</text>
</comment>
<dbReference type="Proteomes" id="UP000287972">
    <property type="component" value="Unassembled WGS sequence"/>
</dbReference>
<sequence>MTTRTTFIRPHDPEDPAAATKAAAIALIAAEYRDRHPLPLALDGQEKNQIKENTIGFSIYGIDTTIPPHNQRTQLDGCQYVELAILGGEAFLATSERMGAPKALRHFVRRHQLHDLRQLKKLTVTELNTHSFVKAMKNYTGWVDGLLELVRLLKPVRKVSVLEVEKFGLWRLKVYVVEEMYGSSGSLDAKSLAYTSTLNTMERCHIDIKPLPADRDFGLWRHVYAIVSSTGAFM</sequence>
<organism evidence="1 2">
    <name type="scientific">Fusarium floridanum</name>
    <dbReference type="NCBI Taxonomy" id="1325733"/>
    <lineage>
        <taxon>Eukaryota</taxon>
        <taxon>Fungi</taxon>
        <taxon>Dikarya</taxon>
        <taxon>Ascomycota</taxon>
        <taxon>Pezizomycotina</taxon>
        <taxon>Sordariomycetes</taxon>
        <taxon>Hypocreomycetidae</taxon>
        <taxon>Hypocreales</taxon>
        <taxon>Nectriaceae</taxon>
        <taxon>Fusarium</taxon>
        <taxon>Fusarium solani species complex</taxon>
    </lineage>
</organism>
<proteinExistence type="predicted"/>
<name>A0A428NQZ0_9HYPO</name>
<protein>
    <submittedName>
        <fullName evidence="1">Uncharacterized protein</fullName>
    </submittedName>
</protein>
<accession>A0A428NQZ0</accession>
<evidence type="ECO:0000313" key="2">
    <source>
        <dbReference type="Proteomes" id="UP000287972"/>
    </source>
</evidence>
<dbReference type="EMBL" id="NKCL01001129">
    <property type="protein sequence ID" value="RSL43208.1"/>
    <property type="molecule type" value="Genomic_DNA"/>
</dbReference>
<keyword evidence="2" id="KW-1185">Reference proteome</keyword>
<evidence type="ECO:0000313" key="1">
    <source>
        <dbReference type="EMBL" id="RSL43208.1"/>
    </source>
</evidence>